<feature type="compositionally biased region" description="Low complexity" evidence="5">
    <location>
        <begin position="15"/>
        <end position="37"/>
    </location>
</feature>
<dbReference type="Proteomes" id="UP000632849">
    <property type="component" value="Unassembled WGS sequence"/>
</dbReference>
<keyword evidence="3" id="KW-0408">Iron</keyword>
<protein>
    <recommendedName>
        <fullName evidence="6">Iron-binding zinc finger CDGSH type domain-containing protein</fullName>
    </recommendedName>
</protein>
<accession>A0A919BXQ3</accession>
<dbReference type="GO" id="GO:0051537">
    <property type="term" value="F:2 iron, 2 sulfur cluster binding"/>
    <property type="evidence" value="ECO:0007669"/>
    <property type="project" value="UniProtKB-KW"/>
</dbReference>
<dbReference type="InterPro" id="IPR042216">
    <property type="entry name" value="MitoNEET_CISD"/>
</dbReference>
<dbReference type="RefSeq" id="WP_190044905.1">
    <property type="nucleotide sequence ID" value="NZ_BNBE01000004.1"/>
</dbReference>
<dbReference type="SMART" id="SM00704">
    <property type="entry name" value="ZnF_CDGSH"/>
    <property type="match status" value="1"/>
</dbReference>
<feature type="compositionally biased region" description="Acidic residues" evidence="5">
    <location>
        <begin position="111"/>
        <end position="125"/>
    </location>
</feature>
<dbReference type="AlphaFoldDB" id="A0A919BXQ3"/>
<gene>
    <name evidence="7" type="ORF">GCM10017667_78950</name>
</gene>
<comment type="caution">
    <text evidence="7">The sequence shown here is derived from an EMBL/GenBank/DDBJ whole genome shotgun (WGS) entry which is preliminary data.</text>
</comment>
<feature type="region of interest" description="Disordered" evidence="5">
    <location>
        <begin position="1"/>
        <end position="49"/>
    </location>
</feature>
<evidence type="ECO:0000256" key="5">
    <source>
        <dbReference type="SAM" id="MobiDB-lite"/>
    </source>
</evidence>
<reference evidence="7" key="1">
    <citation type="journal article" date="2014" name="Int. J. Syst. Evol. Microbiol.">
        <title>Complete genome sequence of Corynebacterium casei LMG S-19264T (=DSM 44701T), isolated from a smear-ripened cheese.</title>
        <authorList>
            <consortium name="US DOE Joint Genome Institute (JGI-PGF)"/>
            <person name="Walter F."/>
            <person name="Albersmeier A."/>
            <person name="Kalinowski J."/>
            <person name="Ruckert C."/>
        </authorList>
    </citation>
    <scope>NUCLEOTIDE SEQUENCE</scope>
    <source>
        <strain evidence="7">JCM 4122</strain>
    </source>
</reference>
<dbReference type="GO" id="GO:0046872">
    <property type="term" value="F:metal ion binding"/>
    <property type="evidence" value="ECO:0007669"/>
    <property type="project" value="UniProtKB-KW"/>
</dbReference>
<reference evidence="7" key="2">
    <citation type="submission" date="2020-09" db="EMBL/GenBank/DDBJ databases">
        <authorList>
            <person name="Sun Q."/>
            <person name="Ohkuma M."/>
        </authorList>
    </citation>
    <scope>NUCLEOTIDE SEQUENCE</scope>
    <source>
        <strain evidence="7">JCM 4122</strain>
    </source>
</reference>
<evidence type="ECO:0000256" key="1">
    <source>
        <dbReference type="ARBA" id="ARBA00022714"/>
    </source>
</evidence>
<dbReference type="Pfam" id="PF09360">
    <property type="entry name" value="zf-CDGSH"/>
    <property type="match status" value="1"/>
</dbReference>
<keyword evidence="2" id="KW-0479">Metal-binding</keyword>
<feature type="domain" description="Iron-binding zinc finger CDGSH type" evidence="6">
    <location>
        <begin position="49"/>
        <end position="93"/>
    </location>
</feature>
<dbReference type="GO" id="GO:0005737">
    <property type="term" value="C:cytoplasm"/>
    <property type="evidence" value="ECO:0007669"/>
    <property type="project" value="UniProtKB-ARBA"/>
</dbReference>
<keyword evidence="8" id="KW-1185">Reference proteome</keyword>
<evidence type="ECO:0000313" key="8">
    <source>
        <dbReference type="Proteomes" id="UP000632849"/>
    </source>
</evidence>
<evidence type="ECO:0000259" key="6">
    <source>
        <dbReference type="SMART" id="SM00704"/>
    </source>
</evidence>
<name>A0A919BXQ3_STRFL</name>
<sequence>MSPADPKAAARPDAEPAGPESAGSGPGAPARSPARARVTPLAEGPLLVEGPVEIVLPDGTVRRSDRPVVALCRCRRSLRDPFCDTSHRRRSRAARRTDSSDSSDNSHSSDSSDDSDSSDSEETTP</sequence>
<dbReference type="InterPro" id="IPR018967">
    <property type="entry name" value="FeS-contain_CDGSH-typ"/>
</dbReference>
<feature type="compositionally biased region" description="Low complexity" evidence="5">
    <location>
        <begin position="100"/>
        <end position="109"/>
    </location>
</feature>
<evidence type="ECO:0000256" key="4">
    <source>
        <dbReference type="ARBA" id="ARBA00023014"/>
    </source>
</evidence>
<evidence type="ECO:0000256" key="2">
    <source>
        <dbReference type="ARBA" id="ARBA00022723"/>
    </source>
</evidence>
<evidence type="ECO:0000313" key="7">
    <source>
        <dbReference type="EMBL" id="GHG29593.1"/>
    </source>
</evidence>
<keyword evidence="4" id="KW-0411">Iron-sulfur</keyword>
<keyword evidence="1" id="KW-0001">2Fe-2S</keyword>
<organism evidence="7 8">
    <name type="scientific">Streptomyces filamentosus</name>
    <name type="common">Streptomyces roseosporus</name>
    <dbReference type="NCBI Taxonomy" id="67294"/>
    <lineage>
        <taxon>Bacteria</taxon>
        <taxon>Bacillati</taxon>
        <taxon>Actinomycetota</taxon>
        <taxon>Actinomycetes</taxon>
        <taxon>Kitasatosporales</taxon>
        <taxon>Streptomycetaceae</taxon>
        <taxon>Streptomyces</taxon>
    </lineage>
</organism>
<proteinExistence type="predicted"/>
<dbReference type="EMBL" id="BNBE01000004">
    <property type="protein sequence ID" value="GHG29593.1"/>
    <property type="molecule type" value="Genomic_DNA"/>
</dbReference>
<feature type="region of interest" description="Disordered" evidence="5">
    <location>
        <begin position="82"/>
        <end position="125"/>
    </location>
</feature>
<dbReference type="Gene3D" id="3.40.5.90">
    <property type="entry name" value="CDGSH iron-sulfur domain, mitoNEET-type"/>
    <property type="match status" value="1"/>
</dbReference>
<evidence type="ECO:0000256" key="3">
    <source>
        <dbReference type="ARBA" id="ARBA00023004"/>
    </source>
</evidence>